<dbReference type="RefSeq" id="WP_006942723.1">
    <property type="nucleotide sequence ID" value="NZ_BAAAYP010000019.1"/>
</dbReference>
<accession>A0A059MNK1</accession>
<evidence type="ECO:0000313" key="4">
    <source>
        <dbReference type="Proteomes" id="UP001163947"/>
    </source>
</evidence>
<reference evidence="2" key="3">
    <citation type="submission" date="2022-09" db="EMBL/GenBank/DDBJ databases">
        <title>The genome sequence of Rhodococcus aetherivorans N1.</title>
        <authorList>
            <person name="Jiang W."/>
        </authorList>
    </citation>
    <scope>NUCLEOTIDE SEQUENCE</scope>
    <source>
        <strain evidence="2">N1</strain>
    </source>
</reference>
<evidence type="ECO:0000313" key="1">
    <source>
        <dbReference type="EMBL" id="GES38408.1"/>
    </source>
</evidence>
<dbReference type="GeneID" id="83621090"/>
<keyword evidence="3" id="KW-1185">Reference proteome</keyword>
<dbReference type="SUPFAM" id="SSF50998">
    <property type="entry name" value="Quinoprotein alcohol dehydrogenase-like"/>
    <property type="match status" value="2"/>
</dbReference>
<sequence>MLAPERRTRADLIAALLLAVAVVAAASVVWLRSDARGTVSVTTDAAPEAPASATAVPSTLTEAWRAPSGATSRPIAVGGVVVTGDGGTVTGRALDSGAELWRYGRDMPLCGVVEDWRTAVAVYRDQRGCSQVTQLVPDSGMRGAQRSSDADDAVTLTAADTHVISRGDTRLELWRSDLVRTLEYGRVDAPVVPGAQPRNGCTLRSAAASSTRLAVVERCPGEEADRLTLLETTPEADSQPKEIASSVLPELGPDDMGTRVVAVSGERTVLYLPPTASSGPVLAGYDAAGTLTARHPLSAAATPDAVFPAAVQGSFLTWWSGTETVALGGDDLVPRWTLPGTTGTGAAMAGALLLPVRDALAVVEPATGAVQGRIPVVRDEAGVVNVAVAGTSVLEQRGPQVVVLR</sequence>
<reference evidence="1" key="2">
    <citation type="submission" date="2019-10" db="EMBL/GenBank/DDBJ databases">
        <title>Draft genome sequence of Rhodococcus aetherivorans JCM 14343.</title>
        <authorList>
            <person name="Inoue D."/>
            <person name="Nakazawa M."/>
            <person name="Yamamoto N."/>
            <person name="Sei K."/>
            <person name="Ike M."/>
        </authorList>
    </citation>
    <scope>NUCLEOTIDE SEQUENCE</scope>
    <source>
        <strain evidence="1">JCM 14343</strain>
    </source>
</reference>
<protein>
    <submittedName>
        <fullName evidence="2">Uncharacterized protein</fullName>
    </submittedName>
</protein>
<evidence type="ECO:0000313" key="2">
    <source>
        <dbReference type="EMBL" id="UYF96368.1"/>
    </source>
</evidence>
<dbReference type="Proteomes" id="UP001163947">
    <property type="component" value="Chromosome"/>
</dbReference>
<dbReference type="Proteomes" id="UP000325466">
    <property type="component" value="Unassembled WGS sequence"/>
</dbReference>
<dbReference type="EMBL" id="CP106982">
    <property type="protein sequence ID" value="UYF96368.1"/>
    <property type="molecule type" value="Genomic_DNA"/>
</dbReference>
<accession>N1MDV1</accession>
<reference evidence="1 3" key="1">
    <citation type="journal article" date="2018" name="Biodegradation">
        <title>1,4-Dioxane degradation characteristics of Rhodococcus aetherivorans JCM 14343.</title>
        <authorList>
            <person name="Inoue D."/>
            <person name="Tsunoda T."/>
            <person name="Yamamoto N."/>
            <person name="Ike M."/>
            <person name="Sei K."/>
        </authorList>
    </citation>
    <scope>NUCLEOTIDE SEQUENCE [LARGE SCALE GENOMIC DNA]</scope>
    <source>
        <strain evidence="1 3">JCM 14343</strain>
    </source>
</reference>
<dbReference type="InterPro" id="IPR011047">
    <property type="entry name" value="Quinoprotein_ADH-like_sf"/>
</dbReference>
<dbReference type="AlphaFoldDB" id="A0A059MNK1"/>
<proteinExistence type="predicted"/>
<evidence type="ECO:0000313" key="3">
    <source>
        <dbReference type="Proteomes" id="UP000325466"/>
    </source>
</evidence>
<name>A0A059MNK1_9NOCA</name>
<dbReference type="EMBL" id="BLAH01000094">
    <property type="protein sequence ID" value="GES38408.1"/>
    <property type="molecule type" value="Genomic_DNA"/>
</dbReference>
<organism evidence="2 4">
    <name type="scientific">Rhodococcus aetherivorans</name>
    <dbReference type="NCBI Taxonomy" id="191292"/>
    <lineage>
        <taxon>Bacteria</taxon>
        <taxon>Bacillati</taxon>
        <taxon>Actinomycetota</taxon>
        <taxon>Actinomycetes</taxon>
        <taxon>Mycobacteriales</taxon>
        <taxon>Nocardiaceae</taxon>
        <taxon>Rhodococcus</taxon>
    </lineage>
</organism>
<gene>
    <name evidence="2" type="ORF">OCS65_11695</name>
    <name evidence="1" type="ORF">RAJCM14343_3673</name>
</gene>